<dbReference type="EnsemblFungi" id="PTTG_27638-t43_1">
    <property type="protein sequence ID" value="PTTG_27638-t43_1-p1"/>
    <property type="gene ID" value="PTTG_27638"/>
</dbReference>
<evidence type="ECO:0000313" key="8">
    <source>
        <dbReference type="Proteomes" id="UP000005240"/>
    </source>
</evidence>
<keyword evidence="3" id="KW-0456">Lyase</keyword>
<evidence type="ECO:0000256" key="1">
    <source>
        <dbReference type="ARBA" id="ARBA00023004"/>
    </source>
</evidence>
<comment type="similarity">
    <text evidence="5">Belongs to the ferrochelatase family.</text>
</comment>
<protein>
    <submittedName>
        <fullName evidence="6 7">Ferrochelatase</fullName>
    </submittedName>
</protein>
<evidence type="ECO:0000256" key="2">
    <source>
        <dbReference type="ARBA" id="ARBA00023133"/>
    </source>
</evidence>
<evidence type="ECO:0000256" key="3">
    <source>
        <dbReference type="ARBA" id="ARBA00023239"/>
    </source>
</evidence>
<dbReference type="PANTHER" id="PTHR11108">
    <property type="entry name" value="FERROCHELATASE"/>
    <property type="match status" value="1"/>
</dbReference>
<dbReference type="InterPro" id="IPR033644">
    <property type="entry name" value="Ferrochelatase_C"/>
</dbReference>
<dbReference type="PANTHER" id="PTHR11108:SF1">
    <property type="entry name" value="FERROCHELATASE, MITOCHONDRIAL"/>
    <property type="match status" value="1"/>
</dbReference>
<organism evidence="6">
    <name type="scientific">Puccinia triticina (isolate 1-1 / race 1 (BBBD))</name>
    <name type="common">Brown leaf rust fungus</name>
    <dbReference type="NCBI Taxonomy" id="630390"/>
    <lineage>
        <taxon>Eukaryota</taxon>
        <taxon>Fungi</taxon>
        <taxon>Dikarya</taxon>
        <taxon>Basidiomycota</taxon>
        <taxon>Pucciniomycotina</taxon>
        <taxon>Pucciniomycetes</taxon>
        <taxon>Pucciniales</taxon>
        <taxon>Pucciniaceae</taxon>
        <taxon>Puccinia</taxon>
    </lineage>
</organism>
<dbReference type="STRING" id="630390.A0A180GKC6"/>
<name>A0A180GKC6_PUCT1</name>
<evidence type="ECO:0000313" key="7">
    <source>
        <dbReference type="EnsemblFungi" id="PTTG_27638-t43_1-p1"/>
    </source>
</evidence>
<keyword evidence="1" id="KW-0408">Iron</keyword>
<dbReference type="Proteomes" id="UP000005240">
    <property type="component" value="Unassembled WGS sequence"/>
</dbReference>
<evidence type="ECO:0000256" key="4">
    <source>
        <dbReference type="ARBA" id="ARBA00023244"/>
    </source>
</evidence>
<dbReference type="GO" id="GO:0006783">
    <property type="term" value="P:heme biosynthetic process"/>
    <property type="evidence" value="ECO:0007669"/>
    <property type="project" value="UniProtKB-KW"/>
</dbReference>
<dbReference type="VEuPathDB" id="FungiDB:PTTG_27638"/>
<reference evidence="7 8" key="3">
    <citation type="journal article" date="2017" name="G3 (Bethesda)">
        <title>Comparative analysis highlights variable genome content of wheat rusts and divergence of the mating loci.</title>
        <authorList>
            <person name="Cuomo C.A."/>
            <person name="Bakkeren G."/>
            <person name="Khalil H.B."/>
            <person name="Panwar V."/>
            <person name="Joly D."/>
            <person name="Linning R."/>
            <person name="Sakthikumar S."/>
            <person name="Song X."/>
            <person name="Adiconis X."/>
            <person name="Fan L."/>
            <person name="Goldberg J.M."/>
            <person name="Levin J.Z."/>
            <person name="Young S."/>
            <person name="Zeng Q."/>
            <person name="Anikster Y."/>
            <person name="Bruce M."/>
            <person name="Wang M."/>
            <person name="Yin C."/>
            <person name="McCallum B."/>
            <person name="Szabo L.J."/>
            <person name="Hulbert S."/>
            <person name="Chen X."/>
            <person name="Fellers J.P."/>
        </authorList>
    </citation>
    <scope>NUCLEOTIDE SEQUENCE</scope>
    <source>
        <strain evidence="8">Isolate 1-1 / race 1 (BBBD)</strain>
        <strain evidence="7">isolate 1-1 / race 1 (BBBD)</strain>
    </source>
</reference>
<dbReference type="EMBL" id="ADAS02000064">
    <property type="protein sequence ID" value="OAV92413.1"/>
    <property type="molecule type" value="Genomic_DNA"/>
</dbReference>
<keyword evidence="2" id="KW-0350">Heme biosynthesis</keyword>
<reference evidence="6" key="1">
    <citation type="submission" date="2009-11" db="EMBL/GenBank/DDBJ databases">
        <authorList>
            <consortium name="The Broad Institute Genome Sequencing Platform"/>
            <person name="Ward D."/>
            <person name="Feldgarden M."/>
            <person name="Earl A."/>
            <person name="Young S.K."/>
            <person name="Zeng Q."/>
            <person name="Koehrsen M."/>
            <person name="Alvarado L."/>
            <person name="Berlin A."/>
            <person name="Bochicchio J."/>
            <person name="Borenstein D."/>
            <person name="Chapman S.B."/>
            <person name="Chen Z."/>
            <person name="Engels R."/>
            <person name="Freedman E."/>
            <person name="Gellesch M."/>
            <person name="Goldberg J."/>
            <person name="Griggs A."/>
            <person name="Gujja S."/>
            <person name="Heilman E."/>
            <person name="Heiman D."/>
            <person name="Hepburn T."/>
            <person name="Howarth C."/>
            <person name="Jen D."/>
            <person name="Larson L."/>
            <person name="Lewis B."/>
            <person name="Mehta T."/>
            <person name="Park D."/>
            <person name="Pearson M."/>
            <person name="Roberts A."/>
            <person name="Saif S."/>
            <person name="Shea T."/>
            <person name="Shenoy N."/>
            <person name="Sisk P."/>
            <person name="Stolte C."/>
            <person name="Sykes S."/>
            <person name="Thomson T."/>
            <person name="Walk T."/>
            <person name="White J."/>
            <person name="Yandava C."/>
            <person name="Izard J."/>
            <person name="Baranova O.V."/>
            <person name="Blanton J.M."/>
            <person name="Tanner A.C."/>
            <person name="Dewhirst F.E."/>
            <person name="Haas B."/>
            <person name="Nusbaum C."/>
            <person name="Birren B."/>
        </authorList>
    </citation>
    <scope>NUCLEOTIDE SEQUENCE [LARGE SCALE GENOMIC DNA]</scope>
    <source>
        <strain evidence="6">1-1 BBBD Race 1</strain>
    </source>
</reference>
<keyword evidence="8" id="KW-1185">Reference proteome</keyword>
<dbReference type="Pfam" id="PF00762">
    <property type="entry name" value="Ferrochelatase"/>
    <property type="match status" value="1"/>
</dbReference>
<keyword evidence="4" id="KW-0627">Porphyrin biosynthesis</keyword>
<dbReference type="Gene3D" id="3.40.50.1400">
    <property type="match status" value="1"/>
</dbReference>
<reference evidence="7" key="4">
    <citation type="submission" date="2025-05" db="UniProtKB">
        <authorList>
            <consortium name="EnsemblFungi"/>
        </authorList>
    </citation>
    <scope>IDENTIFICATION</scope>
    <source>
        <strain evidence="7">isolate 1-1 / race 1 (BBBD)</strain>
    </source>
</reference>
<proteinExistence type="inferred from homology"/>
<dbReference type="GO" id="GO:0005739">
    <property type="term" value="C:mitochondrion"/>
    <property type="evidence" value="ECO:0007669"/>
    <property type="project" value="TreeGrafter"/>
</dbReference>
<gene>
    <name evidence="6" type="ORF">PTTG_27638</name>
</gene>
<dbReference type="GO" id="GO:0004325">
    <property type="term" value="F:ferrochelatase activity"/>
    <property type="evidence" value="ECO:0007669"/>
    <property type="project" value="InterPro"/>
</dbReference>
<dbReference type="OrthoDB" id="1323at2759"/>
<sequence>MSVVNRGNTYPLEVAATVHVVMERLNHQNPYQLVWQSQVRPSAWLGLQTSDALEGYTKKGVNDMLLIPIAFTLDCIMKTLFELDLKYIEEAKEAVA</sequence>
<evidence type="ECO:0000256" key="5">
    <source>
        <dbReference type="RuleBase" id="RU004185"/>
    </source>
</evidence>
<dbReference type="SUPFAM" id="SSF53800">
    <property type="entry name" value="Chelatase"/>
    <property type="match status" value="1"/>
</dbReference>
<dbReference type="AlphaFoldDB" id="A0A180GKC6"/>
<dbReference type="CDD" id="cd00419">
    <property type="entry name" value="Ferrochelatase_C"/>
    <property type="match status" value="1"/>
</dbReference>
<reference evidence="6" key="2">
    <citation type="submission" date="2016-05" db="EMBL/GenBank/DDBJ databases">
        <title>Comparative analysis highlights variable genome content of wheat rusts and divergence of the mating loci.</title>
        <authorList>
            <person name="Cuomo C.A."/>
            <person name="Bakkeren G."/>
            <person name="Szabo L."/>
            <person name="Khalil H."/>
            <person name="Joly D."/>
            <person name="Goldberg J."/>
            <person name="Young S."/>
            <person name="Zeng Q."/>
            <person name="Fellers J."/>
        </authorList>
    </citation>
    <scope>NUCLEOTIDE SEQUENCE [LARGE SCALE GENOMIC DNA]</scope>
    <source>
        <strain evidence="6">1-1 BBBD Race 1</strain>
    </source>
</reference>
<accession>A0A180GKC6</accession>
<evidence type="ECO:0000313" key="6">
    <source>
        <dbReference type="EMBL" id="OAV92413.1"/>
    </source>
</evidence>
<dbReference type="InterPro" id="IPR001015">
    <property type="entry name" value="Ferrochelatase"/>
</dbReference>